<evidence type="ECO:0000256" key="1">
    <source>
        <dbReference type="SAM" id="MobiDB-lite"/>
    </source>
</evidence>
<sequence>MLELPDDRLDVPVDEVAHGADDEPLVLRQKLHSAHAPSPRSASAPTEPQAWQPLRESDGSASFRCPKAGGSTPAATFLGQRRTDMGLVIDTLSYGW</sequence>
<keyword evidence="3" id="KW-1185">Reference proteome</keyword>
<accession>A0ABP8U3Z5</accession>
<protein>
    <submittedName>
        <fullName evidence="2">Uncharacterized protein</fullName>
    </submittedName>
</protein>
<name>A0ABP8U3Z5_9ACTN</name>
<proteinExistence type="predicted"/>
<comment type="caution">
    <text evidence="2">The sequence shown here is derived from an EMBL/GenBank/DDBJ whole genome shotgun (WGS) entry which is preliminary data.</text>
</comment>
<evidence type="ECO:0000313" key="3">
    <source>
        <dbReference type="Proteomes" id="UP001501442"/>
    </source>
</evidence>
<feature type="compositionally biased region" description="Low complexity" evidence="1">
    <location>
        <begin position="34"/>
        <end position="48"/>
    </location>
</feature>
<dbReference type="EMBL" id="BAABHK010000001">
    <property type="protein sequence ID" value="GAA4619996.1"/>
    <property type="molecule type" value="Genomic_DNA"/>
</dbReference>
<evidence type="ECO:0000313" key="2">
    <source>
        <dbReference type="EMBL" id="GAA4619996.1"/>
    </source>
</evidence>
<dbReference type="Proteomes" id="UP001501442">
    <property type="component" value="Unassembled WGS sequence"/>
</dbReference>
<gene>
    <name evidence="2" type="ORF">GCM10023196_002240</name>
</gene>
<feature type="region of interest" description="Disordered" evidence="1">
    <location>
        <begin position="29"/>
        <end position="76"/>
    </location>
</feature>
<reference evidence="3" key="1">
    <citation type="journal article" date="2019" name="Int. J. Syst. Evol. Microbiol.">
        <title>The Global Catalogue of Microorganisms (GCM) 10K type strain sequencing project: providing services to taxonomists for standard genome sequencing and annotation.</title>
        <authorList>
            <consortium name="The Broad Institute Genomics Platform"/>
            <consortium name="The Broad Institute Genome Sequencing Center for Infectious Disease"/>
            <person name="Wu L."/>
            <person name="Ma J."/>
        </authorList>
    </citation>
    <scope>NUCLEOTIDE SEQUENCE [LARGE SCALE GENOMIC DNA]</scope>
    <source>
        <strain evidence="3">JCM 17939</strain>
    </source>
</reference>
<organism evidence="2 3">
    <name type="scientific">Actinoallomurus vinaceus</name>
    <dbReference type="NCBI Taxonomy" id="1080074"/>
    <lineage>
        <taxon>Bacteria</taxon>
        <taxon>Bacillati</taxon>
        <taxon>Actinomycetota</taxon>
        <taxon>Actinomycetes</taxon>
        <taxon>Streptosporangiales</taxon>
        <taxon>Thermomonosporaceae</taxon>
        <taxon>Actinoallomurus</taxon>
    </lineage>
</organism>